<sequence length="69" mass="7352">MTERARSTEVLWRKSSYSGAGQCVEVAAPGAMLVTVRDSKNPDGPRLAFTAGAWSAFVTSTRGGDFERG</sequence>
<gene>
    <name evidence="2" type="ORF">FHU37_004786</name>
</gene>
<dbReference type="InterPro" id="IPR007278">
    <property type="entry name" value="DUF397"/>
</dbReference>
<feature type="domain" description="DUF397" evidence="1">
    <location>
        <begin position="12"/>
        <end position="61"/>
    </location>
</feature>
<dbReference type="AlphaFoldDB" id="A0A853A0U3"/>
<protein>
    <recommendedName>
        <fullName evidence="1">DUF397 domain-containing protein</fullName>
    </recommendedName>
</protein>
<dbReference type="Proteomes" id="UP000567795">
    <property type="component" value="Unassembled WGS sequence"/>
</dbReference>
<keyword evidence="3" id="KW-1185">Reference proteome</keyword>
<organism evidence="2 3">
    <name type="scientific">Allostreptomyces psammosilenae</name>
    <dbReference type="NCBI Taxonomy" id="1892865"/>
    <lineage>
        <taxon>Bacteria</taxon>
        <taxon>Bacillati</taxon>
        <taxon>Actinomycetota</taxon>
        <taxon>Actinomycetes</taxon>
        <taxon>Kitasatosporales</taxon>
        <taxon>Streptomycetaceae</taxon>
        <taxon>Allostreptomyces</taxon>
    </lineage>
</organism>
<dbReference type="Pfam" id="PF04149">
    <property type="entry name" value="DUF397"/>
    <property type="match status" value="1"/>
</dbReference>
<dbReference type="EMBL" id="JACBZD010000002">
    <property type="protein sequence ID" value="NYI07757.1"/>
    <property type="molecule type" value="Genomic_DNA"/>
</dbReference>
<accession>A0A853A0U3</accession>
<evidence type="ECO:0000313" key="3">
    <source>
        <dbReference type="Proteomes" id="UP000567795"/>
    </source>
</evidence>
<evidence type="ECO:0000313" key="2">
    <source>
        <dbReference type="EMBL" id="NYI07757.1"/>
    </source>
</evidence>
<proteinExistence type="predicted"/>
<comment type="caution">
    <text evidence="2">The sequence shown here is derived from an EMBL/GenBank/DDBJ whole genome shotgun (WGS) entry which is preliminary data.</text>
</comment>
<name>A0A853A0U3_9ACTN</name>
<reference evidence="2 3" key="1">
    <citation type="submission" date="2020-07" db="EMBL/GenBank/DDBJ databases">
        <title>Sequencing the genomes of 1000 actinobacteria strains.</title>
        <authorList>
            <person name="Klenk H.-P."/>
        </authorList>
    </citation>
    <scope>NUCLEOTIDE SEQUENCE [LARGE SCALE GENOMIC DNA]</scope>
    <source>
        <strain evidence="2 3">DSM 42178</strain>
    </source>
</reference>
<evidence type="ECO:0000259" key="1">
    <source>
        <dbReference type="Pfam" id="PF04149"/>
    </source>
</evidence>
<dbReference type="RefSeq" id="WP_179816708.1">
    <property type="nucleotide sequence ID" value="NZ_JACBZD010000002.1"/>
</dbReference>